<sequence length="103" mass="11868">MFEDNIVFDKFMKYGPNENPMEYELVGAASEGKEMEDRDEPVESVYLEGELVEYEPVGTSQSSRNFENIDESSILVELFVGQRFDSWSLAEHCLKDMDGRIDL</sequence>
<comment type="caution">
    <text evidence="1">The sequence shown here is derived from an EMBL/GenBank/DDBJ whole genome shotgun (WGS) entry which is preliminary data.</text>
</comment>
<keyword evidence="2" id="KW-1185">Reference proteome</keyword>
<name>A0A397U206_9GLOM</name>
<evidence type="ECO:0000313" key="1">
    <source>
        <dbReference type="EMBL" id="RIB04305.1"/>
    </source>
</evidence>
<gene>
    <name evidence="1" type="ORF">C2G38_2048532</name>
</gene>
<dbReference type="Proteomes" id="UP000266673">
    <property type="component" value="Unassembled WGS sequence"/>
</dbReference>
<proteinExistence type="predicted"/>
<dbReference type="EMBL" id="QKWP01002207">
    <property type="protein sequence ID" value="RIB04305.1"/>
    <property type="molecule type" value="Genomic_DNA"/>
</dbReference>
<accession>A0A397U206</accession>
<organism evidence="1 2">
    <name type="scientific">Gigaspora rosea</name>
    <dbReference type="NCBI Taxonomy" id="44941"/>
    <lineage>
        <taxon>Eukaryota</taxon>
        <taxon>Fungi</taxon>
        <taxon>Fungi incertae sedis</taxon>
        <taxon>Mucoromycota</taxon>
        <taxon>Glomeromycotina</taxon>
        <taxon>Glomeromycetes</taxon>
        <taxon>Diversisporales</taxon>
        <taxon>Gigasporaceae</taxon>
        <taxon>Gigaspora</taxon>
    </lineage>
</organism>
<protein>
    <submittedName>
        <fullName evidence="1">Uncharacterized protein</fullName>
    </submittedName>
</protein>
<dbReference type="AlphaFoldDB" id="A0A397U206"/>
<evidence type="ECO:0000313" key="2">
    <source>
        <dbReference type="Proteomes" id="UP000266673"/>
    </source>
</evidence>
<reference evidence="1 2" key="1">
    <citation type="submission" date="2018-06" db="EMBL/GenBank/DDBJ databases">
        <title>Comparative genomics reveals the genomic features of Rhizophagus irregularis, R. cerebriforme, R. diaphanum and Gigaspora rosea, and their symbiotic lifestyle signature.</title>
        <authorList>
            <person name="Morin E."/>
            <person name="San Clemente H."/>
            <person name="Chen E.C.H."/>
            <person name="De La Providencia I."/>
            <person name="Hainaut M."/>
            <person name="Kuo A."/>
            <person name="Kohler A."/>
            <person name="Murat C."/>
            <person name="Tang N."/>
            <person name="Roy S."/>
            <person name="Loubradou J."/>
            <person name="Henrissat B."/>
            <person name="Grigoriev I.V."/>
            <person name="Corradi N."/>
            <person name="Roux C."/>
            <person name="Martin F.M."/>
        </authorList>
    </citation>
    <scope>NUCLEOTIDE SEQUENCE [LARGE SCALE GENOMIC DNA]</scope>
    <source>
        <strain evidence="1 2">DAOM 194757</strain>
    </source>
</reference>